<dbReference type="GO" id="GO:0030420">
    <property type="term" value="P:establishment of competence for transformation"/>
    <property type="evidence" value="ECO:0007669"/>
    <property type="project" value="InterPro"/>
</dbReference>
<dbReference type="AlphaFoldDB" id="A0A7X2N3Z6"/>
<dbReference type="Proteomes" id="UP000470082">
    <property type="component" value="Unassembled WGS sequence"/>
</dbReference>
<comment type="caution">
    <text evidence="1">The sequence shown here is derived from an EMBL/GenBank/DDBJ whole genome shotgun (WGS) entry which is preliminary data.</text>
</comment>
<keyword evidence="2" id="KW-1185">Reference proteome</keyword>
<proteinExistence type="predicted"/>
<gene>
    <name evidence="1" type="ORF">FYJ50_08025</name>
</gene>
<dbReference type="RefSeq" id="WP_154460860.1">
    <property type="nucleotide sequence ID" value="NZ_JAQYTQ010000088.1"/>
</dbReference>
<dbReference type="EMBL" id="VUMM01000018">
    <property type="protein sequence ID" value="MSS02034.1"/>
    <property type="molecule type" value="Genomic_DNA"/>
</dbReference>
<protein>
    <submittedName>
        <fullName evidence="1">Uncharacterized protein</fullName>
    </submittedName>
</protein>
<evidence type="ECO:0000313" key="1">
    <source>
        <dbReference type="EMBL" id="MSS02034.1"/>
    </source>
</evidence>
<name>A0A7X2N3Z6_9FIRM</name>
<organism evidence="1 2">
    <name type="scientific">Floccifex porci</name>
    <dbReference type="NCBI Taxonomy" id="2606629"/>
    <lineage>
        <taxon>Bacteria</taxon>
        <taxon>Bacillati</taxon>
        <taxon>Bacillota</taxon>
        <taxon>Erysipelotrichia</taxon>
        <taxon>Erysipelotrichales</taxon>
        <taxon>Erysipelotrichaceae</taxon>
        <taxon>Floccifex</taxon>
    </lineage>
</organism>
<sequence>MSNYIYYDYMTSSVCKVKEDGIESIYSTSLQSYFNQQCLLNGSSLKGRQASYQHFIPQKKYLPIPISKEEIYFPNEATNHSSCLYINYFEIQSIEYKEKTCIIHFKDNTCLTCQNPKRIQSLIQRIQRYLLILNP</sequence>
<accession>A0A7X2N3Z6</accession>
<reference evidence="1 2" key="1">
    <citation type="submission" date="2019-08" db="EMBL/GenBank/DDBJ databases">
        <title>In-depth cultivation of the pig gut microbiome towards novel bacterial diversity and tailored functional studies.</title>
        <authorList>
            <person name="Wylensek D."/>
            <person name="Hitch T.C.A."/>
            <person name="Clavel T."/>
        </authorList>
    </citation>
    <scope>NUCLEOTIDE SEQUENCE [LARGE SCALE GENOMIC DNA]</scope>
    <source>
        <strain evidence="1 2">LKV-178-WT-2G</strain>
    </source>
</reference>
<dbReference type="InterPro" id="IPR010461">
    <property type="entry name" value="ComK"/>
</dbReference>
<evidence type="ECO:0000313" key="2">
    <source>
        <dbReference type="Proteomes" id="UP000470082"/>
    </source>
</evidence>
<dbReference type="Pfam" id="PF06338">
    <property type="entry name" value="ComK"/>
    <property type="match status" value="1"/>
</dbReference>